<dbReference type="AlphaFoldDB" id="A0A397TMZ3"/>
<keyword evidence="2" id="KW-1185">Reference proteome</keyword>
<dbReference type="EMBL" id="QKYT01000048">
    <property type="protein sequence ID" value="RIA96254.1"/>
    <property type="molecule type" value="Genomic_DNA"/>
</dbReference>
<reference evidence="1 2" key="1">
    <citation type="submission" date="2018-06" db="EMBL/GenBank/DDBJ databases">
        <title>Comparative genomics reveals the genomic features of Rhizophagus irregularis, R. cerebriforme, R. diaphanum and Gigaspora rosea, and their symbiotic lifestyle signature.</title>
        <authorList>
            <person name="Morin E."/>
            <person name="San Clemente H."/>
            <person name="Chen E.C.H."/>
            <person name="De La Providencia I."/>
            <person name="Hainaut M."/>
            <person name="Kuo A."/>
            <person name="Kohler A."/>
            <person name="Murat C."/>
            <person name="Tang N."/>
            <person name="Roy S."/>
            <person name="Loubradou J."/>
            <person name="Henrissat B."/>
            <person name="Grigoriev I.V."/>
            <person name="Corradi N."/>
            <person name="Roux C."/>
            <person name="Martin F.M."/>
        </authorList>
    </citation>
    <scope>NUCLEOTIDE SEQUENCE [LARGE SCALE GENOMIC DNA]</scope>
    <source>
        <strain evidence="1 2">DAOM 227022</strain>
    </source>
</reference>
<accession>A0A397TMZ3</accession>
<protein>
    <submittedName>
        <fullName evidence="1">Uncharacterized protein</fullName>
    </submittedName>
</protein>
<gene>
    <name evidence="1" type="ORF">C1645_755522</name>
</gene>
<evidence type="ECO:0000313" key="1">
    <source>
        <dbReference type="EMBL" id="RIA96254.1"/>
    </source>
</evidence>
<dbReference type="Proteomes" id="UP000265703">
    <property type="component" value="Unassembled WGS sequence"/>
</dbReference>
<name>A0A397TMZ3_9GLOM</name>
<evidence type="ECO:0000313" key="2">
    <source>
        <dbReference type="Proteomes" id="UP000265703"/>
    </source>
</evidence>
<proteinExistence type="predicted"/>
<comment type="caution">
    <text evidence="1">The sequence shown here is derived from an EMBL/GenBank/DDBJ whole genome shotgun (WGS) entry which is preliminary data.</text>
</comment>
<sequence length="51" mass="6225">MFKEYIPRLLMYYLSIGCILVEILSGKPLFSRRDCIFLFKTYKNLYHFIIL</sequence>
<organism evidence="1 2">
    <name type="scientific">Glomus cerebriforme</name>
    <dbReference type="NCBI Taxonomy" id="658196"/>
    <lineage>
        <taxon>Eukaryota</taxon>
        <taxon>Fungi</taxon>
        <taxon>Fungi incertae sedis</taxon>
        <taxon>Mucoromycota</taxon>
        <taxon>Glomeromycotina</taxon>
        <taxon>Glomeromycetes</taxon>
        <taxon>Glomerales</taxon>
        <taxon>Glomeraceae</taxon>
        <taxon>Glomus</taxon>
    </lineage>
</organism>